<feature type="domain" description="DUF1266" evidence="1">
    <location>
        <begin position="160"/>
        <end position="315"/>
    </location>
</feature>
<proteinExistence type="predicted"/>
<sequence length="781" mass="88497">MQMGMRDRGELGWLLLQACSLEQASPTVQLAALEGVALSVAAGWIGESQARAWVHHVASDICRHHAALSSWLSALRQVRGAEGWWRGDDGFPQACDALLTLEREGDGVTWERLEQALAEPQPDTSLWAEPTVWRLRAVFAPTLVSPANASLDTPHAIEWLRQEWDIRGRDDLIRTLLWLAGQGDRYQWDMDAMQLLDKDERDRQRWLVSLQESASYGRTLLAFVSCGEPLEWAAWDWVRLVELAFVGEGLEWLDAAESRAFAAHGADLIARRYSDWIALSHAYQRGRSLFEGRDVMADNEHDWRLLWYSPASPWQLPLREVLDDNTRAASRAAIGQWRNDARHWVLTLAAVREPGLLVRQGTAVTSPSEEQRQVARQHLQEALGLYPGDDLAELSRHWLPAQAHHLNQLAADARYNALPPTDTRLGKPEPDAVNQRAALKRCSHHAATIYMAEKYAFHLQLAMDSGDFDATSLDALAEALRSVLCRFYGDARRLLDAWAAWETALPDDHSGALAPDIRWHRDDPGSPFHWLDWCATAWHEPGIRPSLRRFTAQTLVGPLNPNVWAEPVKESERECRAIREWLDEQYALQDRDALLEFLDYLLNAGDRQDYQINYAPYTLNKERLASEIAMLEASACNEDDRNHLLRLERVQKNDACCNDVDMAAWDIAQSIDLAMAGRQLGWLDDQTFDLYLETAYSLAQTHYGDWSAYAAGLYAGFAFFMAETEERHTFLQRFRDALVGWLTGAPPLAGPWSSLDFPGARPHHWAPMHIDTLLGDAHTLH</sequence>
<accession>A0A1H3ELZ8</accession>
<feature type="domain" description="DUF1266" evidence="1">
    <location>
        <begin position="582"/>
        <end position="756"/>
    </location>
</feature>
<protein>
    <recommendedName>
        <fullName evidence="1">DUF1266 domain-containing protein</fullName>
    </recommendedName>
</protein>
<evidence type="ECO:0000313" key="3">
    <source>
        <dbReference type="Proteomes" id="UP000198500"/>
    </source>
</evidence>
<evidence type="ECO:0000313" key="2">
    <source>
        <dbReference type="EMBL" id="SDX78984.1"/>
    </source>
</evidence>
<dbReference type="Pfam" id="PF06889">
    <property type="entry name" value="DUF1266"/>
    <property type="match status" value="2"/>
</dbReference>
<dbReference type="AlphaFoldDB" id="A0A1H3ELZ8"/>
<dbReference type="Proteomes" id="UP000198500">
    <property type="component" value="Unassembled WGS sequence"/>
</dbReference>
<dbReference type="InterPro" id="IPR009677">
    <property type="entry name" value="DUF1266"/>
</dbReference>
<dbReference type="STRING" id="574349.SAMN05443545_107152"/>
<organism evidence="2 3">
    <name type="scientific">Aidingimonas halophila</name>
    <dbReference type="NCBI Taxonomy" id="574349"/>
    <lineage>
        <taxon>Bacteria</taxon>
        <taxon>Pseudomonadati</taxon>
        <taxon>Pseudomonadota</taxon>
        <taxon>Gammaproteobacteria</taxon>
        <taxon>Oceanospirillales</taxon>
        <taxon>Halomonadaceae</taxon>
        <taxon>Aidingimonas</taxon>
    </lineage>
</organism>
<evidence type="ECO:0000259" key="1">
    <source>
        <dbReference type="Pfam" id="PF06889"/>
    </source>
</evidence>
<dbReference type="EMBL" id="FNNI01000007">
    <property type="protein sequence ID" value="SDX78984.1"/>
    <property type="molecule type" value="Genomic_DNA"/>
</dbReference>
<name>A0A1H3ELZ8_9GAMM</name>
<gene>
    <name evidence="2" type="ORF">SAMN05443545_107152</name>
</gene>
<keyword evidence="3" id="KW-1185">Reference proteome</keyword>
<reference evidence="2 3" key="1">
    <citation type="submission" date="2016-10" db="EMBL/GenBank/DDBJ databases">
        <authorList>
            <person name="de Groot N.N."/>
        </authorList>
    </citation>
    <scope>NUCLEOTIDE SEQUENCE [LARGE SCALE GENOMIC DNA]</scope>
    <source>
        <strain evidence="2 3">DSM 19219</strain>
    </source>
</reference>